<dbReference type="PROSITE" id="PS50878">
    <property type="entry name" value="RT_POL"/>
    <property type="match status" value="1"/>
</dbReference>
<evidence type="ECO:0000256" key="9">
    <source>
        <dbReference type="ARBA" id="ARBA00023098"/>
    </source>
</evidence>
<dbReference type="GO" id="GO:0005509">
    <property type="term" value="F:calcium ion binding"/>
    <property type="evidence" value="ECO:0007669"/>
    <property type="project" value="InterPro"/>
</dbReference>
<dbReference type="Pfam" id="PF17919">
    <property type="entry name" value="RT_RNaseH_2"/>
    <property type="match status" value="1"/>
</dbReference>
<evidence type="ECO:0000259" key="15">
    <source>
        <dbReference type="PROSITE" id="PS50222"/>
    </source>
</evidence>
<dbReference type="SUPFAM" id="SSF47473">
    <property type="entry name" value="EF-hand"/>
    <property type="match status" value="1"/>
</dbReference>
<dbReference type="Gene3D" id="1.10.238.10">
    <property type="entry name" value="EF-hand"/>
    <property type="match status" value="1"/>
</dbReference>
<evidence type="ECO:0000256" key="3">
    <source>
        <dbReference type="ARBA" id="ARBA00008655"/>
    </source>
</evidence>
<comment type="caution">
    <text evidence="17">The sequence shown here is derived from an EMBL/GenBank/DDBJ whole genome shotgun (WGS) entry which is preliminary data.</text>
</comment>
<dbReference type="UniPathway" id="UPA00085"/>
<dbReference type="Proteomes" id="UP000265515">
    <property type="component" value="Unassembled WGS sequence"/>
</dbReference>
<evidence type="ECO:0000259" key="16">
    <source>
        <dbReference type="PROSITE" id="PS50878"/>
    </source>
</evidence>
<comment type="subcellular location">
    <subcellularLocation>
        <location evidence="1">Membrane</location>
    </subcellularLocation>
</comment>
<feature type="domain" description="Reverse transcriptase" evidence="16">
    <location>
        <begin position="1"/>
        <end position="77"/>
    </location>
</feature>
<dbReference type="GO" id="GO:0008374">
    <property type="term" value="F:O-acyltransferase activity"/>
    <property type="evidence" value="ECO:0007669"/>
    <property type="project" value="InterPro"/>
</dbReference>
<evidence type="ECO:0000256" key="5">
    <source>
        <dbReference type="ARBA" id="ARBA00022679"/>
    </source>
</evidence>
<dbReference type="GO" id="GO:0016020">
    <property type="term" value="C:membrane"/>
    <property type="evidence" value="ECO:0007669"/>
    <property type="project" value="UniProtKB-SubCell"/>
</dbReference>
<dbReference type="STRING" id="69332.A0A388MB51"/>
<dbReference type="GO" id="GO:0008654">
    <property type="term" value="P:phospholipid biosynthetic process"/>
    <property type="evidence" value="ECO:0007669"/>
    <property type="project" value="UniProtKB-KW"/>
</dbReference>
<dbReference type="InterPro" id="IPR000477">
    <property type="entry name" value="RT_dom"/>
</dbReference>
<dbReference type="PROSITE" id="PS00018">
    <property type="entry name" value="EF_HAND_1"/>
    <property type="match status" value="2"/>
</dbReference>
<evidence type="ECO:0000256" key="8">
    <source>
        <dbReference type="ARBA" id="ARBA00022989"/>
    </source>
</evidence>
<proteinExistence type="inferred from homology"/>
<reference evidence="17 18" key="1">
    <citation type="journal article" date="2018" name="Cell">
        <title>The Chara Genome: Secondary Complexity and Implications for Plant Terrestrialization.</title>
        <authorList>
            <person name="Nishiyama T."/>
            <person name="Sakayama H."/>
            <person name="Vries J.D."/>
            <person name="Buschmann H."/>
            <person name="Saint-Marcoux D."/>
            <person name="Ullrich K.K."/>
            <person name="Haas F.B."/>
            <person name="Vanderstraeten L."/>
            <person name="Becker D."/>
            <person name="Lang D."/>
            <person name="Vosolsobe S."/>
            <person name="Rombauts S."/>
            <person name="Wilhelmsson P.K.I."/>
            <person name="Janitza P."/>
            <person name="Kern R."/>
            <person name="Heyl A."/>
            <person name="Rumpler F."/>
            <person name="Villalobos L.I.A.C."/>
            <person name="Clay J.M."/>
            <person name="Skokan R."/>
            <person name="Toyoda A."/>
            <person name="Suzuki Y."/>
            <person name="Kagoshima H."/>
            <person name="Schijlen E."/>
            <person name="Tajeshwar N."/>
            <person name="Catarino B."/>
            <person name="Hetherington A.J."/>
            <person name="Saltykova A."/>
            <person name="Bonnot C."/>
            <person name="Breuninger H."/>
            <person name="Symeonidi A."/>
            <person name="Radhakrishnan G.V."/>
            <person name="Van Nieuwerburgh F."/>
            <person name="Deforce D."/>
            <person name="Chang C."/>
            <person name="Karol K.G."/>
            <person name="Hedrich R."/>
            <person name="Ulvskov P."/>
            <person name="Glockner G."/>
            <person name="Delwiche C.F."/>
            <person name="Petrasek J."/>
            <person name="Van de Peer Y."/>
            <person name="Friml J."/>
            <person name="Beilby M."/>
            <person name="Dolan L."/>
            <person name="Kohara Y."/>
            <person name="Sugano S."/>
            <person name="Fujiyama A."/>
            <person name="Delaux P.-M."/>
            <person name="Quint M."/>
            <person name="TheiBen G."/>
            <person name="Hagemann M."/>
            <person name="Harholt J."/>
            <person name="Dunand C."/>
            <person name="Zachgo S."/>
            <person name="Langdale J."/>
            <person name="Maumus F."/>
            <person name="Straeten D.V.D."/>
            <person name="Gould S.B."/>
            <person name="Rensing S.A."/>
        </authorList>
    </citation>
    <scope>NUCLEOTIDE SEQUENCE [LARGE SCALE GENOMIC DNA]</scope>
    <source>
        <strain evidence="17 18">S276</strain>
    </source>
</reference>
<gene>
    <name evidence="17" type="ORF">CBR_g53493</name>
</gene>
<dbReference type="InterPro" id="IPR041577">
    <property type="entry name" value="RT_RNaseH_2"/>
</dbReference>
<evidence type="ECO:0000313" key="18">
    <source>
        <dbReference type="Proteomes" id="UP000265515"/>
    </source>
</evidence>
<evidence type="ECO:0000313" key="17">
    <source>
        <dbReference type="EMBL" id="GBG91679.1"/>
    </source>
</evidence>
<dbReference type="Pfam" id="PF00078">
    <property type="entry name" value="RVT_1"/>
    <property type="match status" value="1"/>
</dbReference>
<feature type="region of interest" description="Disordered" evidence="14">
    <location>
        <begin position="201"/>
        <end position="402"/>
    </location>
</feature>
<keyword evidence="6" id="KW-0812">Transmembrane</keyword>
<comment type="pathway">
    <text evidence="2">Lipid metabolism; phospholipid metabolism.</text>
</comment>
<evidence type="ECO:0000256" key="2">
    <source>
        <dbReference type="ARBA" id="ARBA00005074"/>
    </source>
</evidence>
<keyword evidence="5" id="KW-0808">Transferase</keyword>
<keyword evidence="11" id="KW-0594">Phospholipid biosynthesis</keyword>
<dbReference type="EMBL" id="BFEA01000934">
    <property type="protein sequence ID" value="GBG91679.1"/>
    <property type="molecule type" value="Genomic_DNA"/>
</dbReference>
<dbReference type="CDD" id="cd07991">
    <property type="entry name" value="LPLAT_LPCAT1-like"/>
    <property type="match status" value="1"/>
</dbReference>
<dbReference type="InterPro" id="IPR043128">
    <property type="entry name" value="Rev_trsase/Diguanyl_cyclase"/>
</dbReference>
<dbReference type="InterPro" id="IPR018247">
    <property type="entry name" value="EF_Hand_1_Ca_BS"/>
</dbReference>
<evidence type="ECO:0000256" key="12">
    <source>
        <dbReference type="ARBA" id="ARBA00023264"/>
    </source>
</evidence>
<dbReference type="InterPro" id="IPR043502">
    <property type="entry name" value="DNA/RNA_pol_sf"/>
</dbReference>
<keyword evidence="7" id="KW-0106">Calcium</keyword>
<evidence type="ECO:0000256" key="7">
    <source>
        <dbReference type="ARBA" id="ARBA00022837"/>
    </source>
</evidence>
<keyword evidence="13" id="KW-0012">Acyltransferase</keyword>
<feature type="compositionally biased region" description="Low complexity" evidence="14">
    <location>
        <begin position="344"/>
        <end position="354"/>
    </location>
</feature>
<name>A0A388MB51_CHABU</name>
<dbReference type="InterPro" id="IPR002123">
    <property type="entry name" value="Plipid/glycerol_acylTrfase"/>
</dbReference>
<sequence>MNVMFQNFVNKTRLTQGMINFCVIVYMDDILAYSKTFHAHAQHIEWTLGALRDAGFKIALEKSEFFLSEISLLGYVVTRGGLRPDSRKVATVKDAHVPTSVTQVRAFLGLASYYRRFIKSFAAIARPLTNLLQKDQPLSWDAECKHTFATLKGALVTTPILIQPDPTKQFILITDWQPETIFAILAQKGNDGREHVIEYASRTVSHERRNDSAPQEEGVEEGDEEGEEETSEEAGSYSEYSEEESGEEEEEEEEQEEQLEEDEESEWETLGEEADLAETQEEDPETARRREEIAAGKQPLEFASGLDQPIPNDPAKHPEPPKNDDGDLAAKTSSASARRRRSRFPSPSTFARPPIRVRMYLLKKKRPGGADTNDHYVHLPGGDGEEEGGGGGGGGGGGKYRRRVSSTKKAVMAKNAGGDDETPLLHSNAPATDLLRAGNNLSEGAAAEASLAQTANADKFSAESSIGRDGYEGWDTGENQVIVDGIADFGPYGSLQGEGEEREGTSVREGGDFVVDVASLEERRWLDKMKTCDVQQGNNAEFDGWIDPVSDGWVGAGPPNTNGKKIWMDHTGPGEEKRVVAAEKRGQQQHQREALDGRLSDEGPMSRFSEELLMFLGRPPSPTYNPVNPFSSRTPRISGVYEWIKTIICLPLFILRVLLILLTIAVGYVWTKPILIGIENTVGPMPVWRRRLMYGTRLCGRSIMFALGFLWIHRKGRPAPRSIAPIVVSNHTSFMDPIFFFYDMMPTIVSSKSHEAMPLLGTIIKAMRVIAVDREDPNSRKIAASEIKRKASDPGWPRLLLFPEGTTTNGRAVVSFKLGAFLSGLPIQPVVIRYPHIHLDPSWGVDISMSSLLFRMMTQFYNILEVEYLPVIVPTEKEKANPSAYAERVRHAMAECLNAPCTDHTFGDVQLGVQATQLGLTQPSLMVVEMGRMGKLFNLTTEEAKHFLKKYVSMGPNTRGHVSLEKFLMALDLPITNLTKQIFYLFDRSEKGFINFQEFVEGLAFISKHSAFSKTVDAAFRAYDIDGDGFLGRTELHDSLKMVFPALNDQKVKKLFGKMDLNKDGVVSWEEFQGFLERNPEHLAVFVAARPDIMLAPSTG</sequence>
<evidence type="ECO:0000256" key="11">
    <source>
        <dbReference type="ARBA" id="ARBA00023209"/>
    </source>
</evidence>
<dbReference type="SMART" id="SM00563">
    <property type="entry name" value="PlsC"/>
    <property type="match status" value="1"/>
</dbReference>
<dbReference type="FunFam" id="3.30.70.270:FF:000020">
    <property type="entry name" value="Transposon Tf2-6 polyprotein-like Protein"/>
    <property type="match status" value="1"/>
</dbReference>
<feature type="compositionally biased region" description="Gly residues" evidence="14">
    <location>
        <begin position="389"/>
        <end position="398"/>
    </location>
</feature>
<dbReference type="SUPFAM" id="SSF56672">
    <property type="entry name" value="DNA/RNA polymerases"/>
    <property type="match status" value="1"/>
</dbReference>
<evidence type="ECO:0000256" key="6">
    <source>
        <dbReference type="ARBA" id="ARBA00022692"/>
    </source>
</evidence>
<dbReference type="InterPro" id="IPR011992">
    <property type="entry name" value="EF-hand-dom_pair"/>
</dbReference>
<feature type="compositionally biased region" description="Acidic residues" evidence="14">
    <location>
        <begin position="217"/>
        <end position="232"/>
    </location>
</feature>
<dbReference type="CDD" id="cd00051">
    <property type="entry name" value="EFh"/>
    <property type="match status" value="1"/>
</dbReference>
<dbReference type="PANTHER" id="PTHR23063:SF52">
    <property type="entry name" value="LYSOPHOSPHATIDYLCHOLINE ACYLTRANSFERASE"/>
    <property type="match status" value="1"/>
</dbReference>
<keyword evidence="18" id="KW-1185">Reference proteome</keyword>
<evidence type="ECO:0000256" key="10">
    <source>
        <dbReference type="ARBA" id="ARBA00023136"/>
    </source>
</evidence>
<dbReference type="Pfam" id="PF01553">
    <property type="entry name" value="Acyltransferase"/>
    <property type="match status" value="1"/>
</dbReference>
<evidence type="ECO:0008006" key="19">
    <source>
        <dbReference type="Google" id="ProtNLM"/>
    </source>
</evidence>
<dbReference type="PROSITE" id="PS50222">
    <property type="entry name" value="EF_HAND_2"/>
    <property type="match status" value="3"/>
</dbReference>
<dbReference type="InterPro" id="IPR045252">
    <property type="entry name" value="LPCAT1-like"/>
</dbReference>
<evidence type="ECO:0000256" key="13">
    <source>
        <dbReference type="ARBA" id="ARBA00023315"/>
    </source>
</evidence>
<feature type="domain" description="EF-hand" evidence="15">
    <location>
        <begin position="974"/>
        <end position="1009"/>
    </location>
</feature>
<feature type="domain" description="EF-hand" evidence="15">
    <location>
        <begin position="1011"/>
        <end position="1046"/>
    </location>
</feature>
<dbReference type="SMART" id="SM00054">
    <property type="entry name" value="EFh"/>
    <property type="match status" value="3"/>
</dbReference>
<feature type="domain" description="EF-hand" evidence="15">
    <location>
        <begin position="1047"/>
        <end position="1082"/>
    </location>
</feature>
<keyword evidence="9" id="KW-0443">Lipid metabolism</keyword>
<dbReference type="Gramene" id="GBG91679">
    <property type="protein sequence ID" value="GBG91679"/>
    <property type="gene ID" value="CBR_g53493"/>
</dbReference>
<dbReference type="Gene3D" id="3.30.70.270">
    <property type="match status" value="2"/>
</dbReference>
<protein>
    <recommendedName>
        <fullName evidence="19">Calmodulin</fullName>
    </recommendedName>
</protein>
<feature type="compositionally biased region" description="Basic and acidic residues" evidence="14">
    <location>
        <begin position="285"/>
        <end position="294"/>
    </location>
</feature>
<dbReference type="SUPFAM" id="SSF69593">
    <property type="entry name" value="Glycerol-3-phosphate (1)-acyltransferase"/>
    <property type="match status" value="1"/>
</dbReference>
<feature type="compositionally biased region" description="Acidic residues" evidence="14">
    <location>
        <begin position="240"/>
        <end position="284"/>
    </location>
</feature>
<accession>A0A388MB51</accession>
<evidence type="ECO:0000256" key="1">
    <source>
        <dbReference type="ARBA" id="ARBA00004370"/>
    </source>
</evidence>
<feature type="compositionally biased region" description="Basic and acidic residues" evidence="14">
    <location>
        <begin position="314"/>
        <end position="325"/>
    </location>
</feature>
<dbReference type="InterPro" id="IPR002048">
    <property type="entry name" value="EF_hand_dom"/>
</dbReference>
<keyword evidence="8" id="KW-1133">Transmembrane helix</keyword>
<organism evidence="17 18">
    <name type="scientific">Chara braunii</name>
    <name type="common">Braun's stonewort</name>
    <dbReference type="NCBI Taxonomy" id="69332"/>
    <lineage>
        <taxon>Eukaryota</taxon>
        <taxon>Viridiplantae</taxon>
        <taxon>Streptophyta</taxon>
        <taxon>Charophyceae</taxon>
        <taxon>Charales</taxon>
        <taxon>Characeae</taxon>
        <taxon>Chara</taxon>
    </lineage>
</organism>
<dbReference type="PANTHER" id="PTHR23063">
    <property type="entry name" value="PHOSPHOLIPID ACYLTRANSFERASE"/>
    <property type="match status" value="1"/>
</dbReference>
<keyword evidence="12" id="KW-1208">Phospholipid metabolism</keyword>
<evidence type="ECO:0000256" key="14">
    <source>
        <dbReference type="SAM" id="MobiDB-lite"/>
    </source>
</evidence>
<keyword evidence="4" id="KW-0444">Lipid biosynthesis</keyword>
<dbReference type="OrthoDB" id="272512at2759"/>
<keyword evidence="10" id="KW-0472">Membrane</keyword>
<comment type="similarity">
    <text evidence="3">Belongs to the 1-acyl-sn-glycerol-3-phosphate acyltransferase family.</text>
</comment>
<dbReference type="Pfam" id="PF13499">
    <property type="entry name" value="EF-hand_7"/>
    <property type="match status" value="1"/>
</dbReference>
<evidence type="ECO:0000256" key="4">
    <source>
        <dbReference type="ARBA" id="ARBA00022516"/>
    </source>
</evidence>
<dbReference type="AlphaFoldDB" id="A0A388MB51"/>
<dbReference type="GO" id="GO:0071618">
    <property type="term" value="F:lysophosphatidylethanolamine acyltransferase activity"/>
    <property type="evidence" value="ECO:0007669"/>
    <property type="project" value="TreeGrafter"/>
</dbReference>